<dbReference type="Proteomes" id="UP000234748">
    <property type="component" value="Unassembled WGS sequence"/>
</dbReference>
<evidence type="ECO:0000313" key="6">
    <source>
        <dbReference type="Proteomes" id="UP000234748"/>
    </source>
</evidence>
<evidence type="ECO:0000256" key="4">
    <source>
        <dbReference type="ARBA" id="ARBA00022842"/>
    </source>
</evidence>
<dbReference type="SFLD" id="SFLDG01129">
    <property type="entry name" value="C1.5:_HAD__Beta-PGM__Phosphata"/>
    <property type="match status" value="1"/>
</dbReference>
<dbReference type="PRINTS" id="PR00413">
    <property type="entry name" value="HADHALOGNASE"/>
</dbReference>
<evidence type="ECO:0000256" key="3">
    <source>
        <dbReference type="ARBA" id="ARBA00022801"/>
    </source>
</evidence>
<comment type="caution">
    <text evidence="5">The sequence shown here is derived from an EMBL/GenBank/DDBJ whole genome shotgun (WGS) entry which is preliminary data.</text>
</comment>
<dbReference type="GO" id="GO:0016791">
    <property type="term" value="F:phosphatase activity"/>
    <property type="evidence" value="ECO:0007669"/>
    <property type="project" value="TreeGrafter"/>
</dbReference>
<accession>A0A2N5M587</accession>
<dbReference type="GO" id="GO:0046872">
    <property type="term" value="F:metal ion binding"/>
    <property type="evidence" value="ECO:0007669"/>
    <property type="project" value="UniProtKB-KW"/>
</dbReference>
<proteinExistence type="predicted"/>
<dbReference type="GO" id="GO:0044281">
    <property type="term" value="P:small molecule metabolic process"/>
    <property type="evidence" value="ECO:0007669"/>
    <property type="project" value="UniProtKB-ARBA"/>
</dbReference>
<keyword evidence="3" id="KW-0378">Hydrolase</keyword>
<dbReference type="SUPFAM" id="SSF56784">
    <property type="entry name" value="HAD-like"/>
    <property type="match status" value="1"/>
</dbReference>
<keyword evidence="6" id="KW-1185">Reference proteome</keyword>
<dbReference type="InterPro" id="IPR006439">
    <property type="entry name" value="HAD-SF_hydro_IA"/>
</dbReference>
<dbReference type="AlphaFoldDB" id="A0A2N5M587"/>
<dbReference type="SFLD" id="SFLDS00003">
    <property type="entry name" value="Haloacid_Dehalogenase"/>
    <property type="match status" value="1"/>
</dbReference>
<keyword evidence="2" id="KW-0479">Metal-binding</keyword>
<dbReference type="InterPro" id="IPR023214">
    <property type="entry name" value="HAD_sf"/>
</dbReference>
<keyword evidence="4" id="KW-0460">Magnesium</keyword>
<dbReference type="InterPro" id="IPR041492">
    <property type="entry name" value="HAD_2"/>
</dbReference>
<evidence type="ECO:0000256" key="1">
    <source>
        <dbReference type="ARBA" id="ARBA00001946"/>
    </source>
</evidence>
<evidence type="ECO:0000256" key="2">
    <source>
        <dbReference type="ARBA" id="ARBA00022723"/>
    </source>
</evidence>
<dbReference type="NCBIfam" id="TIGR01509">
    <property type="entry name" value="HAD-SF-IA-v3"/>
    <property type="match status" value="1"/>
</dbReference>
<dbReference type="PANTHER" id="PTHR46470">
    <property type="entry name" value="N-ACYLNEURAMINATE-9-PHOSPHATASE"/>
    <property type="match status" value="1"/>
</dbReference>
<dbReference type="PANTHER" id="PTHR46470:SF2">
    <property type="entry name" value="GLYCERALDEHYDE 3-PHOSPHATE PHOSPHATASE"/>
    <property type="match status" value="1"/>
</dbReference>
<gene>
    <name evidence="5" type="ORF">CUU66_12385</name>
</gene>
<dbReference type="OrthoDB" id="9809962at2"/>
<dbReference type="Gene3D" id="1.10.150.520">
    <property type="match status" value="1"/>
</dbReference>
<dbReference type="EMBL" id="PGUY01000038">
    <property type="protein sequence ID" value="PLT29520.1"/>
    <property type="molecule type" value="Genomic_DNA"/>
</dbReference>
<dbReference type="Pfam" id="PF13419">
    <property type="entry name" value="HAD_2"/>
    <property type="match status" value="1"/>
</dbReference>
<dbReference type="InterPro" id="IPR036412">
    <property type="entry name" value="HAD-like_sf"/>
</dbReference>
<organism evidence="5 6">
    <name type="scientific">Peribacillus deserti</name>
    <dbReference type="NCBI Taxonomy" id="673318"/>
    <lineage>
        <taxon>Bacteria</taxon>
        <taxon>Bacillati</taxon>
        <taxon>Bacillota</taxon>
        <taxon>Bacilli</taxon>
        <taxon>Bacillales</taxon>
        <taxon>Bacillaceae</taxon>
        <taxon>Peribacillus</taxon>
    </lineage>
</organism>
<reference evidence="5 6" key="1">
    <citation type="submission" date="2017-11" db="EMBL/GenBank/DDBJ databases">
        <title>Comparitive Functional Genomics of Dry Heat Resistant strains isolated from the Viking Spacecraft.</title>
        <authorList>
            <person name="Seuylemezian A."/>
            <person name="Cooper K."/>
            <person name="Vaishampayan P."/>
        </authorList>
    </citation>
    <scope>NUCLEOTIDE SEQUENCE [LARGE SCALE GENOMIC DNA]</scope>
    <source>
        <strain evidence="5 6">V1-29</strain>
    </source>
</reference>
<dbReference type="Gene3D" id="3.40.50.1000">
    <property type="entry name" value="HAD superfamily/HAD-like"/>
    <property type="match status" value="1"/>
</dbReference>
<sequence>MSEKKAVIFDLDGTLLDRDRSITSFIKRQYAKFSHHFLHISEEQFQQTFISLDQRGCVWKDLVYQTMLDNYGLTSIRWEELLADYMQSFHEHCLPFDDLDTVLKKLREEGYVLGLITNGLTDFQSKNMKALGIDALMDVILISEKEGIKKPDPAIFHRALHLLDISPGQSIYVGDHPVNDIKGALDAEMKAIWKKDPGWDPTFSHDTVIEILTELPPAAEKLLKRKW</sequence>
<dbReference type="NCBIfam" id="TIGR01549">
    <property type="entry name" value="HAD-SF-IA-v1"/>
    <property type="match status" value="1"/>
</dbReference>
<protein>
    <submittedName>
        <fullName evidence="5">L-2-haloalkanoic acid dehalogenase</fullName>
    </submittedName>
</protein>
<comment type="cofactor">
    <cofactor evidence="1">
        <name>Mg(2+)</name>
        <dbReference type="ChEBI" id="CHEBI:18420"/>
    </cofactor>
</comment>
<dbReference type="InterPro" id="IPR051400">
    <property type="entry name" value="HAD-like_hydrolase"/>
</dbReference>
<dbReference type="RefSeq" id="WP_101642604.1">
    <property type="nucleotide sequence ID" value="NZ_PGUY01000038.1"/>
</dbReference>
<name>A0A2N5M587_9BACI</name>
<evidence type="ECO:0000313" key="5">
    <source>
        <dbReference type="EMBL" id="PLT29520.1"/>
    </source>
</evidence>